<dbReference type="PANTHER" id="PTHR22916">
    <property type="entry name" value="GLYCOSYLTRANSFERASE"/>
    <property type="match status" value="1"/>
</dbReference>
<evidence type="ECO:0000313" key="2">
    <source>
        <dbReference type="EMBL" id="EAU00972.1"/>
    </source>
</evidence>
<reference evidence="2" key="1">
    <citation type="submission" date="2016-07" db="EMBL/GenBank/DDBJ databases">
        <title>Comparative genomics of the Campylobacter concisus group.</title>
        <authorList>
            <person name="Miller W.G."/>
            <person name="Yee E."/>
            <person name="Chapman M.H."/>
            <person name="Huynh S."/>
            <person name="Bono J.L."/>
            <person name="On S.L.W."/>
            <person name="StLeger J."/>
            <person name="Foster G."/>
            <person name="Parker C.T."/>
        </authorList>
    </citation>
    <scope>NUCLEOTIDE SEQUENCE</scope>
    <source>
        <strain evidence="2">525.92</strain>
    </source>
</reference>
<evidence type="ECO:0000259" key="1">
    <source>
        <dbReference type="Pfam" id="PF00535"/>
    </source>
</evidence>
<keyword evidence="2" id="KW-0808">Transferase</keyword>
<dbReference type="GO" id="GO:0016758">
    <property type="term" value="F:hexosyltransferase activity"/>
    <property type="evidence" value="ECO:0007669"/>
    <property type="project" value="UniProtKB-ARBA"/>
</dbReference>
<dbReference type="STRING" id="360105.CCV52592_1217"/>
<sequence length="320" mass="36201">MSETDDMTRISENEPLISVVMPTFNRPELLKKALNSALAQSYENLEIIVTDDGADESAYEICKAANDVRVKYFKNSAHTKSPNGNKNNGFDNVTGEFVCLLDDDDELYEGAIKECFECVSGGYACVFADAICEKDGVITGKVAGRSPYAQSGEMSKIDYHCGRISGEFFKLFSREFIEDFRFDEQSFGGENELYTRFFEKRVFYLKKPLYIYRIARVDSATVNASKHAKSVAYAYLKTADLCREIASVHAPEFLALQYKNAAYYAKMAGEYKMMYRAIFKSLSVKVSKEAVVFLLLSPLPSSVLPMLSRLRVRIKQRFKI</sequence>
<proteinExistence type="predicted"/>
<dbReference type="Gene3D" id="3.90.550.10">
    <property type="entry name" value="Spore Coat Polysaccharide Biosynthesis Protein SpsA, Chain A"/>
    <property type="match status" value="1"/>
</dbReference>
<dbReference type="SUPFAM" id="SSF53448">
    <property type="entry name" value="Nucleotide-diphospho-sugar transferases"/>
    <property type="match status" value="1"/>
</dbReference>
<name>A7GWW1_CAMC5</name>
<dbReference type="Proteomes" id="UP000006380">
    <property type="component" value="Chromosome"/>
</dbReference>
<dbReference type="EC" id="2.4.1.293" evidence="2"/>
<accession>A7GWW1</accession>
<evidence type="ECO:0000313" key="3">
    <source>
        <dbReference type="Proteomes" id="UP000006380"/>
    </source>
</evidence>
<dbReference type="HOGENOM" id="CLU_025996_14_0_7"/>
<dbReference type="EMBL" id="CP000767">
    <property type="protein sequence ID" value="EAU00972.1"/>
    <property type="molecule type" value="Genomic_DNA"/>
</dbReference>
<dbReference type="RefSeq" id="WP_011991901.1">
    <property type="nucleotide sequence ID" value="NC_009715.2"/>
</dbReference>
<dbReference type="CDD" id="cd00761">
    <property type="entry name" value="Glyco_tranf_GTA_type"/>
    <property type="match status" value="1"/>
</dbReference>
<dbReference type="InterPro" id="IPR029044">
    <property type="entry name" value="Nucleotide-diphossugar_trans"/>
</dbReference>
<keyword evidence="2" id="KW-0328">Glycosyltransferase</keyword>
<dbReference type="PANTHER" id="PTHR22916:SF3">
    <property type="entry name" value="UDP-GLCNAC:BETAGAL BETA-1,3-N-ACETYLGLUCOSAMINYLTRANSFERASE-LIKE PROTEIN 1"/>
    <property type="match status" value="1"/>
</dbReference>
<organism evidence="2 3">
    <name type="scientific">Campylobacter curvus (strain 525.92)</name>
    <dbReference type="NCBI Taxonomy" id="360105"/>
    <lineage>
        <taxon>Bacteria</taxon>
        <taxon>Pseudomonadati</taxon>
        <taxon>Campylobacterota</taxon>
        <taxon>Epsilonproteobacteria</taxon>
        <taxon>Campylobacterales</taxon>
        <taxon>Campylobacteraceae</taxon>
        <taxon>Campylobacter</taxon>
    </lineage>
</organism>
<dbReference type="AlphaFoldDB" id="A7GWW1"/>
<dbReference type="KEGG" id="ccv:CCV52592_1217"/>
<dbReference type="InterPro" id="IPR001173">
    <property type="entry name" value="Glyco_trans_2-like"/>
</dbReference>
<gene>
    <name evidence="2" type="primary">pglI</name>
    <name evidence="2" type="ORF">CCV52592_1217</name>
</gene>
<feature type="domain" description="Glycosyltransferase 2-like" evidence="1">
    <location>
        <begin position="18"/>
        <end position="165"/>
    </location>
</feature>
<protein>
    <submittedName>
        <fullName evidence="2">GalNAc5-diNAcBac-PP-undecaprenol beta-1,3-glucosyltransferase</fullName>
        <ecNumber evidence="2">2.4.1.293</ecNumber>
    </submittedName>
</protein>
<keyword evidence="3" id="KW-1185">Reference proteome</keyword>
<dbReference type="Pfam" id="PF00535">
    <property type="entry name" value="Glycos_transf_2"/>
    <property type="match status" value="1"/>
</dbReference>